<dbReference type="Gene3D" id="3.30.450.350">
    <property type="entry name" value="CHASE domain"/>
    <property type="match status" value="1"/>
</dbReference>
<gene>
    <name evidence="17" type="ORF">ACFO0C_00995</name>
</gene>
<dbReference type="InterPro" id="IPR042240">
    <property type="entry name" value="CHASE_sf"/>
</dbReference>
<dbReference type="Gene3D" id="3.30.565.10">
    <property type="entry name" value="Histidine kinase-like ATPase, C-terminal domain"/>
    <property type="match status" value="1"/>
</dbReference>
<dbReference type="InterPro" id="IPR005467">
    <property type="entry name" value="His_kinase_dom"/>
</dbReference>
<evidence type="ECO:0000256" key="7">
    <source>
        <dbReference type="ARBA" id="ARBA00022692"/>
    </source>
</evidence>
<evidence type="ECO:0000313" key="17">
    <source>
        <dbReference type="EMBL" id="MFC4063490.1"/>
    </source>
</evidence>
<evidence type="ECO:0000256" key="13">
    <source>
        <dbReference type="ARBA" id="ARBA00023136"/>
    </source>
</evidence>
<evidence type="ECO:0000256" key="15">
    <source>
        <dbReference type="SAM" id="Phobius"/>
    </source>
</evidence>
<keyword evidence="8" id="KW-0547">Nucleotide-binding</keyword>
<dbReference type="Gene3D" id="1.10.287.130">
    <property type="match status" value="1"/>
</dbReference>
<evidence type="ECO:0000256" key="12">
    <source>
        <dbReference type="ARBA" id="ARBA00023012"/>
    </source>
</evidence>
<dbReference type="SUPFAM" id="SSF55874">
    <property type="entry name" value="ATPase domain of HSP90 chaperone/DNA topoisomerase II/histidine kinase"/>
    <property type="match status" value="1"/>
</dbReference>
<keyword evidence="13 15" id="KW-0472">Membrane</keyword>
<evidence type="ECO:0000256" key="2">
    <source>
        <dbReference type="ARBA" id="ARBA00004141"/>
    </source>
</evidence>
<dbReference type="InterPro" id="IPR035965">
    <property type="entry name" value="PAS-like_dom_sf"/>
</dbReference>
<evidence type="ECO:0000256" key="14">
    <source>
        <dbReference type="ARBA" id="ARBA00039401"/>
    </source>
</evidence>
<comment type="caution">
    <text evidence="17">The sequence shown here is derived from an EMBL/GenBank/DDBJ whole genome shotgun (WGS) entry which is preliminary data.</text>
</comment>
<evidence type="ECO:0000256" key="11">
    <source>
        <dbReference type="ARBA" id="ARBA00022989"/>
    </source>
</evidence>
<evidence type="ECO:0000313" key="18">
    <source>
        <dbReference type="Proteomes" id="UP001595867"/>
    </source>
</evidence>
<organism evidence="17 18">
    <name type="scientific">Actinoplanes subglobosus</name>
    <dbReference type="NCBI Taxonomy" id="1547892"/>
    <lineage>
        <taxon>Bacteria</taxon>
        <taxon>Bacillati</taxon>
        <taxon>Actinomycetota</taxon>
        <taxon>Actinomycetes</taxon>
        <taxon>Micromonosporales</taxon>
        <taxon>Micromonosporaceae</taxon>
        <taxon>Actinoplanes</taxon>
    </lineage>
</organism>
<dbReference type="PRINTS" id="PR00344">
    <property type="entry name" value="BCTRLSENSOR"/>
</dbReference>
<keyword evidence="12" id="KW-0902">Two-component regulatory system</keyword>
<dbReference type="InterPro" id="IPR006189">
    <property type="entry name" value="CHASE_dom"/>
</dbReference>
<dbReference type="PANTHER" id="PTHR42878:SF7">
    <property type="entry name" value="SENSOR HISTIDINE KINASE GLRK"/>
    <property type="match status" value="1"/>
</dbReference>
<dbReference type="CDD" id="cd00130">
    <property type="entry name" value="PAS"/>
    <property type="match status" value="1"/>
</dbReference>
<keyword evidence="11 15" id="KW-1133">Transmembrane helix</keyword>
<evidence type="ECO:0000256" key="4">
    <source>
        <dbReference type="ARBA" id="ARBA00012438"/>
    </source>
</evidence>
<accession>A0ABV8IK95</accession>
<keyword evidence="10 17" id="KW-0067">ATP-binding</keyword>
<dbReference type="CDD" id="cd00075">
    <property type="entry name" value="HATPase"/>
    <property type="match status" value="1"/>
</dbReference>
<keyword evidence="18" id="KW-1185">Reference proteome</keyword>
<dbReference type="EMBL" id="JBHSBL010000002">
    <property type="protein sequence ID" value="MFC4063490.1"/>
    <property type="molecule type" value="Genomic_DNA"/>
</dbReference>
<evidence type="ECO:0000259" key="16">
    <source>
        <dbReference type="PROSITE" id="PS50109"/>
    </source>
</evidence>
<feature type="transmembrane region" description="Helical" evidence="15">
    <location>
        <begin position="301"/>
        <end position="324"/>
    </location>
</feature>
<evidence type="ECO:0000256" key="10">
    <source>
        <dbReference type="ARBA" id="ARBA00022840"/>
    </source>
</evidence>
<dbReference type="SUPFAM" id="SSF55785">
    <property type="entry name" value="PYP-like sensor domain (PAS domain)"/>
    <property type="match status" value="1"/>
</dbReference>
<protein>
    <recommendedName>
        <fullName evidence="14">Sensor-like histidine kinase SenX3</fullName>
        <ecNumber evidence="4">2.7.13.3</ecNumber>
    </recommendedName>
</protein>
<dbReference type="Pfam" id="PF03924">
    <property type="entry name" value="CHASE"/>
    <property type="match status" value="1"/>
</dbReference>
<dbReference type="Pfam" id="PF00512">
    <property type="entry name" value="HisKA"/>
    <property type="match status" value="1"/>
</dbReference>
<dbReference type="InterPro" id="IPR003661">
    <property type="entry name" value="HisK_dim/P_dom"/>
</dbReference>
<proteinExistence type="predicted"/>
<dbReference type="InterPro" id="IPR000014">
    <property type="entry name" value="PAS"/>
</dbReference>
<dbReference type="Proteomes" id="UP001595867">
    <property type="component" value="Unassembled WGS sequence"/>
</dbReference>
<dbReference type="InterPro" id="IPR013656">
    <property type="entry name" value="PAS_4"/>
</dbReference>
<dbReference type="Pfam" id="PF08448">
    <property type="entry name" value="PAS_4"/>
    <property type="match status" value="1"/>
</dbReference>
<dbReference type="InterPro" id="IPR003594">
    <property type="entry name" value="HATPase_dom"/>
</dbReference>
<dbReference type="RefSeq" id="WP_378064497.1">
    <property type="nucleotide sequence ID" value="NZ_JBHSBL010000002.1"/>
</dbReference>
<feature type="domain" description="Histidine kinase" evidence="16">
    <location>
        <begin position="482"/>
        <end position="697"/>
    </location>
</feature>
<dbReference type="EC" id="2.7.13.3" evidence="4"/>
<dbReference type="InterPro" id="IPR036890">
    <property type="entry name" value="HATPase_C_sf"/>
</dbReference>
<dbReference type="CDD" id="cd00082">
    <property type="entry name" value="HisKA"/>
    <property type="match status" value="1"/>
</dbReference>
<keyword evidence="5" id="KW-0597">Phosphoprotein</keyword>
<keyword evidence="9" id="KW-0418">Kinase</keyword>
<evidence type="ECO:0000256" key="6">
    <source>
        <dbReference type="ARBA" id="ARBA00022679"/>
    </source>
</evidence>
<dbReference type="SUPFAM" id="SSF47384">
    <property type="entry name" value="Homodimeric domain of signal transducing histidine kinase"/>
    <property type="match status" value="1"/>
</dbReference>
<evidence type="ECO:0000256" key="9">
    <source>
        <dbReference type="ARBA" id="ARBA00022777"/>
    </source>
</evidence>
<dbReference type="InterPro" id="IPR004358">
    <property type="entry name" value="Sig_transdc_His_kin-like_C"/>
</dbReference>
<comment type="catalytic activity">
    <reaction evidence="1">
        <text>ATP + protein L-histidine = ADP + protein N-phospho-L-histidine.</text>
        <dbReference type="EC" id="2.7.13.3"/>
    </reaction>
</comment>
<evidence type="ECO:0000256" key="5">
    <source>
        <dbReference type="ARBA" id="ARBA00022553"/>
    </source>
</evidence>
<dbReference type="SMART" id="SM00387">
    <property type="entry name" value="HATPase_c"/>
    <property type="match status" value="1"/>
</dbReference>
<name>A0ABV8IK95_9ACTN</name>
<reference evidence="18" key="1">
    <citation type="journal article" date="2019" name="Int. J. Syst. Evol. Microbiol.">
        <title>The Global Catalogue of Microorganisms (GCM) 10K type strain sequencing project: providing services to taxonomists for standard genome sequencing and annotation.</title>
        <authorList>
            <consortium name="The Broad Institute Genomics Platform"/>
            <consortium name="The Broad Institute Genome Sequencing Center for Infectious Disease"/>
            <person name="Wu L."/>
            <person name="Ma J."/>
        </authorList>
    </citation>
    <scope>NUCLEOTIDE SEQUENCE [LARGE SCALE GENOMIC DNA]</scope>
    <source>
        <strain evidence="18">TBRC 5832</strain>
    </source>
</reference>
<dbReference type="Pfam" id="PF02518">
    <property type="entry name" value="HATPase_c"/>
    <property type="match status" value="1"/>
</dbReference>
<evidence type="ECO:0000256" key="3">
    <source>
        <dbReference type="ARBA" id="ARBA00004236"/>
    </source>
</evidence>
<evidence type="ECO:0000256" key="1">
    <source>
        <dbReference type="ARBA" id="ARBA00000085"/>
    </source>
</evidence>
<dbReference type="InterPro" id="IPR050351">
    <property type="entry name" value="BphY/WalK/GraS-like"/>
</dbReference>
<evidence type="ECO:0000256" key="8">
    <source>
        <dbReference type="ARBA" id="ARBA00022741"/>
    </source>
</evidence>
<dbReference type="InterPro" id="IPR036097">
    <property type="entry name" value="HisK_dim/P_sf"/>
</dbReference>
<dbReference type="PROSITE" id="PS50109">
    <property type="entry name" value="HIS_KIN"/>
    <property type="match status" value="1"/>
</dbReference>
<dbReference type="GO" id="GO:0005524">
    <property type="term" value="F:ATP binding"/>
    <property type="evidence" value="ECO:0007669"/>
    <property type="project" value="UniProtKB-KW"/>
</dbReference>
<keyword evidence="7 15" id="KW-0812">Transmembrane</keyword>
<dbReference type="Gene3D" id="3.30.450.20">
    <property type="entry name" value="PAS domain"/>
    <property type="match status" value="1"/>
</dbReference>
<comment type="subcellular location">
    <subcellularLocation>
        <location evidence="3">Cell membrane</location>
    </subcellularLocation>
    <subcellularLocation>
        <location evidence="2">Membrane</location>
        <topology evidence="2">Multi-pass membrane protein</topology>
    </subcellularLocation>
</comment>
<keyword evidence="6" id="KW-0808">Transferase</keyword>
<dbReference type="SMART" id="SM00388">
    <property type="entry name" value="HisKA"/>
    <property type="match status" value="1"/>
</dbReference>
<dbReference type="PANTHER" id="PTHR42878">
    <property type="entry name" value="TWO-COMPONENT HISTIDINE KINASE"/>
    <property type="match status" value="1"/>
</dbReference>
<sequence>MKVPGAKAAPLLAGVVAILGLTATWTTASSLRAQQQLNIDLTMDGRTRIVLEAARTESTRFSELLATVAASLSTREAMTITDFRAATDPLAAARLSGAASVSFVVPSTAQQLPEVQRLWRTRGPADLVLRPVPGDDDQLAPIFTRRLDNSGYVRSGSVNLPVASEPGAALQAARDTNLVTVSDTYVLAADRARPAAEQQLSFVFAAPIREPDGARRFRGWLVLAMRGMDFLRESLAGASIGQLGVQLLTENAAGEDQIVANLQIPGRPDLRRTVMVPVGDRTWTLSVGADSERLPGADTDLPLVIGAGGSLLSLLLAGLVYTLAAGRARARKAAADIGRAESESRRQAGLLTAVMTSMSEGVGVVDDNGRFLMHNPAAQSLFGVHGDPGTPEQWQQHFGLFEADGQKPFPIDDMPLVRALHGEASDGVEMLVRNTVKTDGILISVSGRPLDPGAGQHGAVAVFRDITELRRYETDLAVFAGVVAHDLKAPLAVIGGRCDMAGYALDDEEPDEVRDALSAISRTVTRMAAMIETLLAYTTARNSTLTLAPVDLNALVAEVIKDRVAHLADDERPMTDVKPLPTVPADRAMLRHVLDNLIGNSLKYVQHGTVARIEVRPAPAADGEAGIEVADRGIGIPDEHKPSVFDRFHRAHTSSGYAGTGLGLAICKTIVERHGGQISVADNPGGGTCFRFTLPLA</sequence>